<dbReference type="PANTHER" id="PTHR10183">
    <property type="entry name" value="CALPAIN"/>
    <property type="match status" value="1"/>
</dbReference>
<dbReference type="InterPro" id="IPR001300">
    <property type="entry name" value="Peptidase_C2_calpain_cat"/>
</dbReference>
<feature type="active site" evidence="5">
    <location>
        <position position="229"/>
    </location>
</feature>
<keyword evidence="4 5" id="KW-0788">Thiol protease</keyword>
<evidence type="ECO:0000256" key="6">
    <source>
        <dbReference type="SAM" id="MobiDB-lite"/>
    </source>
</evidence>
<sequence>MGVDRPSEADSASEAEEGRMPPDRPGVEGYPSRAESKRVAAEANKDIKPPSDLAPQPVMDKTAYSLGKSEQHDAGTEQSDAPRKQDGVSDTQATIDTQATVDVTGRDGANAADVEDDHDRPAEGGEFTAISGDGLSEDVALAADLSNPEVETGLLDRIKRISSIPERDDAPREIRGVINRLDYQDPKEDPEAVPDRYGRPLDRADGTRTPLFKGDPTREQVTQGALQDCGIISTLGAVASHRPEAIRNCIRETDDGNYEVRLHETKFSASHLRYEPTGRMITLEITPEIPVFDSQPDRPAFADPGNSGTAWAPILEKSIAGSDRTWSEERRDKWQQRWEVQSGTKEEAPSGYVRLHQGSNHSERAELLTQLTGEPSKVWEFPTGYDSFGRSPDRQVVDEFRSHLAEGKPILVGTRDRRPGEKQLTNNLVDGHAYEVTDVDDEGRIHLWNPWNKKQPYPLTAAQFRANIRPRYSTLE</sequence>
<feature type="region of interest" description="Disordered" evidence="6">
    <location>
        <begin position="1"/>
        <end position="132"/>
    </location>
</feature>
<evidence type="ECO:0000256" key="2">
    <source>
        <dbReference type="ARBA" id="ARBA00022670"/>
    </source>
</evidence>
<dbReference type="PANTHER" id="PTHR10183:SF379">
    <property type="entry name" value="CALPAIN-5"/>
    <property type="match status" value="1"/>
</dbReference>
<evidence type="ECO:0000259" key="7">
    <source>
        <dbReference type="PROSITE" id="PS50203"/>
    </source>
</evidence>
<proteinExistence type="inferred from homology"/>
<feature type="compositionally biased region" description="Polar residues" evidence="6">
    <location>
        <begin position="88"/>
        <end position="101"/>
    </location>
</feature>
<dbReference type="InterPro" id="IPR038765">
    <property type="entry name" value="Papain-like_cys_pep_sf"/>
</dbReference>
<dbReference type="InterPro" id="IPR022684">
    <property type="entry name" value="Calpain_cysteine_protease"/>
</dbReference>
<name>A0A9W6RSJ3_9ACTN</name>
<feature type="compositionally biased region" description="Basic and acidic residues" evidence="6">
    <location>
        <begin position="16"/>
        <end position="26"/>
    </location>
</feature>
<comment type="similarity">
    <text evidence="1">Belongs to the peptidase C2 family.</text>
</comment>
<comment type="caution">
    <text evidence="8">The sequence shown here is derived from an EMBL/GenBank/DDBJ whole genome shotgun (WGS) entry which is preliminary data.</text>
</comment>
<evidence type="ECO:0000256" key="4">
    <source>
        <dbReference type="ARBA" id="ARBA00022807"/>
    </source>
</evidence>
<evidence type="ECO:0000313" key="8">
    <source>
        <dbReference type="EMBL" id="GLY81121.1"/>
    </source>
</evidence>
<protein>
    <recommendedName>
        <fullName evidence="7">Calpain catalytic domain-containing protein</fullName>
    </recommendedName>
</protein>
<feature type="compositionally biased region" description="Basic and acidic residues" evidence="6">
    <location>
        <begin position="184"/>
        <end position="206"/>
    </location>
</feature>
<dbReference type="RefSeq" id="WP_285635069.1">
    <property type="nucleotide sequence ID" value="NZ_BSTJ01000017.1"/>
</dbReference>
<evidence type="ECO:0000256" key="3">
    <source>
        <dbReference type="ARBA" id="ARBA00022801"/>
    </source>
</evidence>
<evidence type="ECO:0000256" key="1">
    <source>
        <dbReference type="ARBA" id="ARBA00007623"/>
    </source>
</evidence>
<gene>
    <name evidence="8" type="ORF">Airi01_093880</name>
</gene>
<feature type="compositionally biased region" description="Basic and acidic residues" evidence="6">
    <location>
        <begin position="69"/>
        <end position="87"/>
    </location>
</feature>
<dbReference type="GO" id="GO:0004198">
    <property type="term" value="F:calcium-dependent cysteine-type endopeptidase activity"/>
    <property type="evidence" value="ECO:0007669"/>
    <property type="project" value="InterPro"/>
</dbReference>
<feature type="region of interest" description="Disordered" evidence="6">
    <location>
        <begin position="184"/>
        <end position="215"/>
    </location>
</feature>
<accession>A0A9W6RSJ3</accession>
<keyword evidence="2 5" id="KW-0645">Protease</keyword>
<dbReference type="SUPFAM" id="SSF54001">
    <property type="entry name" value="Cysteine proteinases"/>
    <property type="match status" value="1"/>
</dbReference>
<evidence type="ECO:0000256" key="5">
    <source>
        <dbReference type="PROSITE-ProRule" id="PRU00239"/>
    </source>
</evidence>
<dbReference type="AlphaFoldDB" id="A0A9W6RSJ3"/>
<dbReference type="Proteomes" id="UP001165135">
    <property type="component" value="Unassembled WGS sequence"/>
</dbReference>
<feature type="active site" evidence="5">
    <location>
        <position position="432"/>
    </location>
</feature>
<evidence type="ECO:0000313" key="9">
    <source>
        <dbReference type="Proteomes" id="UP001165135"/>
    </source>
</evidence>
<feature type="active site" evidence="5">
    <location>
        <position position="449"/>
    </location>
</feature>
<organism evidence="8 9">
    <name type="scientific">Actinoallomurus iriomotensis</name>
    <dbReference type="NCBI Taxonomy" id="478107"/>
    <lineage>
        <taxon>Bacteria</taxon>
        <taxon>Bacillati</taxon>
        <taxon>Actinomycetota</taxon>
        <taxon>Actinomycetes</taxon>
        <taxon>Streptosporangiales</taxon>
        <taxon>Thermomonosporaceae</taxon>
        <taxon>Actinoallomurus</taxon>
    </lineage>
</organism>
<dbReference type="Pfam" id="PF00648">
    <property type="entry name" value="Peptidase_C2"/>
    <property type="match status" value="1"/>
</dbReference>
<keyword evidence="3 5" id="KW-0378">Hydrolase</keyword>
<dbReference type="GO" id="GO:0006508">
    <property type="term" value="P:proteolysis"/>
    <property type="evidence" value="ECO:0007669"/>
    <property type="project" value="UniProtKB-KW"/>
</dbReference>
<feature type="compositionally biased region" description="Basic and acidic residues" evidence="6">
    <location>
        <begin position="34"/>
        <end position="49"/>
    </location>
</feature>
<dbReference type="PROSITE" id="PS50203">
    <property type="entry name" value="CALPAIN_CAT"/>
    <property type="match status" value="1"/>
</dbReference>
<reference evidence="8" key="1">
    <citation type="submission" date="2023-03" db="EMBL/GenBank/DDBJ databases">
        <title>Actinoallomurus iriomotensis NBRC 103681.</title>
        <authorList>
            <person name="Ichikawa N."/>
            <person name="Sato H."/>
            <person name="Tonouchi N."/>
        </authorList>
    </citation>
    <scope>NUCLEOTIDE SEQUENCE</scope>
    <source>
        <strain evidence="8">NBRC 103681</strain>
    </source>
</reference>
<dbReference type="EMBL" id="BSTJ01000017">
    <property type="protein sequence ID" value="GLY81121.1"/>
    <property type="molecule type" value="Genomic_DNA"/>
</dbReference>
<feature type="domain" description="Calpain catalytic" evidence="7">
    <location>
        <begin position="197"/>
        <end position="451"/>
    </location>
</feature>